<dbReference type="InterPro" id="IPR019109">
    <property type="entry name" value="MamF_MmsF"/>
</dbReference>
<sequence>MVNTEEKLYSLFCHASGLFFPILGPLIILLFKKDSLFVRNHAREALIFQLAIYIVTYLALWTTFILIGFILVPLLVIFSLVTILMAIIRTIEGKSYHYPITGKWAKKL</sequence>
<evidence type="ECO:0000313" key="7">
    <source>
        <dbReference type="Proteomes" id="UP000535491"/>
    </source>
</evidence>
<keyword evidence="7" id="KW-1185">Reference proteome</keyword>
<gene>
    <name evidence="6" type="ORF">H1191_01270</name>
</gene>
<dbReference type="Proteomes" id="UP000535491">
    <property type="component" value="Unassembled WGS sequence"/>
</dbReference>
<dbReference type="Pfam" id="PF09685">
    <property type="entry name" value="MamF_MmsF"/>
    <property type="match status" value="1"/>
</dbReference>
<comment type="caution">
    <text evidence="6">The sequence shown here is derived from an EMBL/GenBank/DDBJ whole genome shotgun (WGS) entry which is preliminary data.</text>
</comment>
<evidence type="ECO:0000256" key="3">
    <source>
        <dbReference type="ARBA" id="ARBA00022989"/>
    </source>
</evidence>
<keyword evidence="3 5" id="KW-1133">Transmembrane helix</keyword>
<dbReference type="AlphaFoldDB" id="A0A7W1WNG1"/>
<dbReference type="EMBL" id="JACEIQ010000001">
    <property type="protein sequence ID" value="MBA4492944.1"/>
    <property type="molecule type" value="Genomic_DNA"/>
</dbReference>
<protein>
    <submittedName>
        <fullName evidence="6">DUF4870 domain-containing protein</fullName>
    </submittedName>
</protein>
<evidence type="ECO:0000256" key="1">
    <source>
        <dbReference type="ARBA" id="ARBA00004141"/>
    </source>
</evidence>
<evidence type="ECO:0000256" key="2">
    <source>
        <dbReference type="ARBA" id="ARBA00022692"/>
    </source>
</evidence>
<dbReference type="RefSeq" id="WP_181750167.1">
    <property type="nucleotide sequence ID" value="NZ_JACEIQ010000001.1"/>
</dbReference>
<keyword evidence="4 5" id="KW-0472">Membrane</keyword>
<organism evidence="6 7">
    <name type="scientific">Paenactinomyces guangxiensis</name>
    <dbReference type="NCBI Taxonomy" id="1490290"/>
    <lineage>
        <taxon>Bacteria</taxon>
        <taxon>Bacillati</taxon>
        <taxon>Bacillota</taxon>
        <taxon>Bacilli</taxon>
        <taxon>Bacillales</taxon>
        <taxon>Thermoactinomycetaceae</taxon>
        <taxon>Paenactinomyces</taxon>
    </lineage>
</organism>
<feature type="transmembrane region" description="Helical" evidence="5">
    <location>
        <begin position="43"/>
        <end position="60"/>
    </location>
</feature>
<evidence type="ECO:0000313" key="6">
    <source>
        <dbReference type="EMBL" id="MBA4492944.1"/>
    </source>
</evidence>
<reference evidence="6 7" key="1">
    <citation type="submission" date="2020-07" db="EMBL/GenBank/DDBJ databases">
        <authorList>
            <person name="Feng H."/>
        </authorList>
    </citation>
    <scope>NUCLEOTIDE SEQUENCE [LARGE SCALE GENOMIC DNA]</scope>
    <source>
        <strain evidence="7">s-10</strain>
    </source>
</reference>
<evidence type="ECO:0000256" key="4">
    <source>
        <dbReference type="ARBA" id="ARBA00023136"/>
    </source>
</evidence>
<proteinExistence type="predicted"/>
<comment type="subcellular location">
    <subcellularLocation>
        <location evidence="1">Membrane</location>
        <topology evidence="1">Multi-pass membrane protein</topology>
    </subcellularLocation>
</comment>
<name>A0A7W1WNG1_9BACL</name>
<feature type="transmembrane region" description="Helical" evidence="5">
    <location>
        <begin position="66"/>
        <end position="88"/>
    </location>
</feature>
<feature type="transmembrane region" description="Helical" evidence="5">
    <location>
        <begin position="12"/>
        <end position="31"/>
    </location>
</feature>
<accession>A0A7W1WNG1</accession>
<evidence type="ECO:0000256" key="5">
    <source>
        <dbReference type="SAM" id="Phobius"/>
    </source>
</evidence>
<keyword evidence="2 5" id="KW-0812">Transmembrane</keyword>